<gene>
    <name evidence="1" type="ORF">BLNAU_8371</name>
</gene>
<dbReference type="Proteomes" id="UP001281761">
    <property type="component" value="Unassembled WGS sequence"/>
</dbReference>
<name>A0ABQ9XZ18_9EUKA</name>
<evidence type="ECO:0000313" key="2">
    <source>
        <dbReference type="Proteomes" id="UP001281761"/>
    </source>
</evidence>
<sequence>MKKAATSSQIMPIVLLNALPASGKSETRAFLRSLPAEKSRAEFKIGFPTIQVDDYPYVESMRFFDTALQKMGQERTFYYGEYYSLINQWGWGVLIEMLNEDYFDIINKKLSPTNEPAKHMMKRISDAYVRKGFADPFAKYTEDVKAKLAKEMDDYCLKHIELKNHYINEYTPEKTIVFEFARGGGCGSERYPDFFPLPEPMGYNYSLKQLHPEILSKCAMLYIKVTPEQSFAKNLSRAPPIGWTGSTDIFHCVPELVMRCDYGCDDFEWMLKQSDKPNTLKIQKEKDTYYIPVGVLDNTSDLTTAFREDEKTWKQEDKDKMYEALKGTFEGLLSSYNAQHK</sequence>
<evidence type="ECO:0000313" key="1">
    <source>
        <dbReference type="EMBL" id="KAK2956737.1"/>
    </source>
</evidence>
<keyword evidence="2" id="KW-1185">Reference proteome</keyword>
<comment type="caution">
    <text evidence="1">The sequence shown here is derived from an EMBL/GenBank/DDBJ whole genome shotgun (WGS) entry which is preliminary data.</text>
</comment>
<proteinExistence type="predicted"/>
<accession>A0ABQ9XZ18</accession>
<dbReference type="EMBL" id="JARBJD010000053">
    <property type="protein sequence ID" value="KAK2956737.1"/>
    <property type="molecule type" value="Genomic_DNA"/>
</dbReference>
<protein>
    <submittedName>
        <fullName evidence="1">Uncharacterized protein</fullName>
    </submittedName>
</protein>
<reference evidence="1 2" key="1">
    <citation type="journal article" date="2022" name="bioRxiv">
        <title>Genomics of Preaxostyla Flagellates Illuminates Evolutionary Transitions and the Path Towards Mitochondrial Loss.</title>
        <authorList>
            <person name="Novak L.V.F."/>
            <person name="Treitli S.C."/>
            <person name="Pyrih J."/>
            <person name="Halakuc P."/>
            <person name="Pipaliya S.V."/>
            <person name="Vacek V."/>
            <person name="Brzon O."/>
            <person name="Soukal P."/>
            <person name="Eme L."/>
            <person name="Dacks J.B."/>
            <person name="Karnkowska A."/>
            <person name="Elias M."/>
            <person name="Hampl V."/>
        </authorList>
    </citation>
    <scope>NUCLEOTIDE SEQUENCE [LARGE SCALE GENOMIC DNA]</scope>
    <source>
        <strain evidence="1">NAU3</strain>
        <tissue evidence="1">Gut</tissue>
    </source>
</reference>
<organism evidence="1 2">
    <name type="scientific">Blattamonas nauphoetae</name>
    <dbReference type="NCBI Taxonomy" id="2049346"/>
    <lineage>
        <taxon>Eukaryota</taxon>
        <taxon>Metamonada</taxon>
        <taxon>Preaxostyla</taxon>
        <taxon>Oxymonadida</taxon>
        <taxon>Blattamonas</taxon>
    </lineage>
</organism>